<dbReference type="InterPro" id="IPR008258">
    <property type="entry name" value="Transglycosylase_SLT_dom_1"/>
</dbReference>
<evidence type="ECO:0000313" key="3">
    <source>
        <dbReference type="EMBL" id="BBO24221.1"/>
    </source>
</evidence>
<dbReference type="EMBL" id="AP021858">
    <property type="protein sequence ID" value="BBO24221.1"/>
    <property type="molecule type" value="Genomic_DNA"/>
</dbReference>
<accession>A0A809SAC8</accession>
<proteinExistence type="predicted"/>
<dbReference type="PANTHER" id="PTHR37423:SF2">
    <property type="entry name" value="MEMBRANE-BOUND LYTIC MUREIN TRANSGLYCOSYLASE C"/>
    <property type="match status" value="1"/>
</dbReference>
<dbReference type="AlphaFoldDB" id="A0A809SAC8"/>
<evidence type="ECO:0000313" key="4">
    <source>
        <dbReference type="Proteomes" id="UP000662873"/>
    </source>
</evidence>
<dbReference type="PANTHER" id="PTHR37423">
    <property type="entry name" value="SOLUBLE LYTIC MUREIN TRANSGLYCOSYLASE-RELATED"/>
    <property type="match status" value="1"/>
</dbReference>
<feature type="domain" description="Transglycosylase SLT" evidence="2">
    <location>
        <begin position="76"/>
        <end position="174"/>
    </location>
</feature>
<evidence type="ECO:0000256" key="1">
    <source>
        <dbReference type="SAM" id="MobiDB-lite"/>
    </source>
</evidence>
<reference evidence="3" key="1">
    <citation type="journal article" name="DNA Res.">
        <title>The physiological potential of anammox bacteria as revealed by their core genome structure.</title>
        <authorList>
            <person name="Okubo T."/>
            <person name="Toyoda A."/>
            <person name="Fukuhara K."/>
            <person name="Uchiyama I."/>
            <person name="Harigaya Y."/>
            <person name="Kuroiwa M."/>
            <person name="Suzuki T."/>
            <person name="Murakami Y."/>
            <person name="Suwa Y."/>
            <person name="Takami H."/>
        </authorList>
    </citation>
    <scope>NUCLEOTIDE SEQUENCE</scope>
    <source>
        <strain evidence="3">317325-2</strain>
    </source>
</reference>
<dbReference type="SUPFAM" id="SSF53955">
    <property type="entry name" value="Lysozyme-like"/>
    <property type="match status" value="1"/>
</dbReference>
<dbReference type="CDD" id="cd00254">
    <property type="entry name" value="LT-like"/>
    <property type="match status" value="1"/>
</dbReference>
<dbReference type="KEGG" id="npy:NPRO_18160"/>
<dbReference type="InterPro" id="IPR023346">
    <property type="entry name" value="Lysozyme-like_dom_sf"/>
</dbReference>
<gene>
    <name evidence="3" type="ORF">NPRO_18160</name>
</gene>
<name>A0A809SAC8_9BACT</name>
<organism evidence="3 4">
    <name type="scientific">Candidatus Nitrosymbiomonas proteolyticus</name>
    <dbReference type="NCBI Taxonomy" id="2608984"/>
    <lineage>
        <taxon>Bacteria</taxon>
        <taxon>Bacillati</taxon>
        <taxon>Armatimonadota</taxon>
        <taxon>Armatimonadota incertae sedis</taxon>
        <taxon>Candidatus Nitrosymbiomonas</taxon>
    </lineage>
</organism>
<dbReference type="Gene3D" id="1.10.530.10">
    <property type="match status" value="1"/>
</dbReference>
<evidence type="ECO:0000259" key="2">
    <source>
        <dbReference type="Pfam" id="PF01464"/>
    </source>
</evidence>
<dbReference type="Proteomes" id="UP000662873">
    <property type="component" value="Chromosome"/>
</dbReference>
<dbReference type="Pfam" id="PF01464">
    <property type="entry name" value="SLT"/>
    <property type="match status" value="1"/>
</dbReference>
<protein>
    <submittedName>
        <fullName evidence="3">Lytic transglycosylase</fullName>
    </submittedName>
</protein>
<feature type="region of interest" description="Disordered" evidence="1">
    <location>
        <begin position="26"/>
        <end position="48"/>
    </location>
</feature>
<sequence>MRIGLRGPEGVQNRIAELQSRIADKLGTAGGPDATSDPPAGQVRSRGLSGGLRPFDPFGFGASPRAISSPTHLKSLIESAALREGLDPDLLDSLVAAESGYDPAARSRAGALGLTQLMPSTATALGVAQPFDPEQNLSGGAKYLSQMLQKFGSLEKALAAYNAGPGAVERHGGIPPYAETQAYVRRVMSLYNAKKERP</sequence>